<evidence type="ECO:0000313" key="10">
    <source>
        <dbReference type="Proteomes" id="UP000292424"/>
    </source>
</evidence>
<feature type="transmembrane region" description="Helical" evidence="7">
    <location>
        <begin position="151"/>
        <end position="167"/>
    </location>
</feature>
<name>A0A5P2G2X3_9BACT</name>
<evidence type="ECO:0000313" key="9">
    <source>
        <dbReference type="EMBL" id="QES88150.1"/>
    </source>
</evidence>
<dbReference type="InterPro" id="IPR000326">
    <property type="entry name" value="PAP2/HPO"/>
</dbReference>
<evidence type="ECO:0000259" key="8">
    <source>
        <dbReference type="SMART" id="SM00014"/>
    </source>
</evidence>
<proteinExistence type="predicted"/>
<evidence type="ECO:0000256" key="2">
    <source>
        <dbReference type="ARBA" id="ARBA00022475"/>
    </source>
</evidence>
<dbReference type="SMART" id="SM00014">
    <property type="entry name" value="acidPPc"/>
    <property type="match status" value="1"/>
</dbReference>
<evidence type="ECO:0000256" key="6">
    <source>
        <dbReference type="ARBA" id="ARBA00023136"/>
    </source>
</evidence>
<dbReference type="GO" id="GO:0016787">
    <property type="term" value="F:hydrolase activity"/>
    <property type="evidence" value="ECO:0007669"/>
    <property type="project" value="UniProtKB-KW"/>
</dbReference>
<keyword evidence="4" id="KW-0378">Hydrolase</keyword>
<dbReference type="InterPro" id="IPR036938">
    <property type="entry name" value="PAP2/HPO_sf"/>
</dbReference>
<evidence type="ECO:0000256" key="5">
    <source>
        <dbReference type="ARBA" id="ARBA00022989"/>
    </source>
</evidence>
<accession>A0A5P2G2X3</accession>
<keyword evidence="2" id="KW-1003">Cell membrane</keyword>
<evidence type="ECO:0000256" key="1">
    <source>
        <dbReference type="ARBA" id="ARBA00004651"/>
    </source>
</evidence>
<comment type="subcellular location">
    <subcellularLocation>
        <location evidence="1">Cell membrane</location>
        <topology evidence="1">Multi-pass membrane protein</topology>
    </subcellularLocation>
</comment>
<dbReference type="Gene3D" id="1.20.144.10">
    <property type="entry name" value="Phosphatidic acid phosphatase type 2/haloperoxidase"/>
    <property type="match status" value="1"/>
</dbReference>
<feature type="transmembrane region" description="Helical" evidence="7">
    <location>
        <begin position="7"/>
        <end position="28"/>
    </location>
</feature>
<dbReference type="SUPFAM" id="SSF48317">
    <property type="entry name" value="Acid phosphatase/Vanadium-dependent haloperoxidase"/>
    <property type="match status" value="1"/>
</dbReference>
<keyword evidence="10" id="KW-1185">Reference proteome</keyword>
<sequence>MLLKFKSANLFLILFGLWLMILSILIYSTSKYQLFTFINHHRSYTADIIFTFFTELGSGYILIPIGIYLLFKKNYKAILSFTIILLMNSLIVSILKHYFYEPRPLLSYGKAVVQTAPWVELYQKYSFPSGHTALSFAIATYVAILFKNSKVQFFAFAIAACIGYSRVYLGEHFPIDVCCGSILGFTVACLYFIIKEWIISLISRKKEIKATIPELSKN</sequence>
<dbReference type="AlphaFoldDB" id="A0A5P2G2X3"/>
<reference evidence="9 10" key="1">
    <citation type="submission" date="2019-09" db="EMBL/GenBank/DDBJ databases">
        <title>Complete genome sequence of Arachidicoccus sp. B3-10 isolated from apple orchard soil.</title>
        <authorList>
            <person name="Kim H.S."/>
            <person name="Han K.-I."/>
            <person name="Suh M.K."/>
            <person name="Lee K.C."/>
            <person name="Eom M.K."/>
            <person name="Kim J.-S."/>
            <person name="Kang S.W."/>
            <person name="Sin Y."/>
            <person name="Lee J.-S."/>
        </authorList>
    </citation>
    <scope>NUCLEOTIDE SEQUENCE [LARGE SCALE GENOMIC DNA]</scope>
    <source>
        <strain evidence="9 10">B3-10</strain>
    </source>
</reference>
<evidence type="ECO:0000256" key="3">
    <source>
        <dbReference type="ARBA" id="ARBA00022692"/>
    </source>
</evidence>
<feature type="transmembrane region" description="Helical" evidence="7">
    <location>
        <begin position="48"/>
        <end position="71"/>
    </location>
</feature>
<keyword evidence="6 7" id="KW-0472">Membrane</keyword>
<keyword evidence="3 7" id="KW-0812">Transmembrane</keyword>
<dbReference type="GO" id="GO:0005886">
    <property type="term" value="C:plasma membrane"/>
    <property type="evidence" value="ECO:0007669"/>
    <property type="project" value="UniProtKB-SubCell"/>
</dbReference>
<dbReference type="CDD" id="cd01610">
    <property type="entry name" value="PAP2_like"/>
    <property type="match status" value="1"/>
</dbReference>
<feature type="transmembrane region" description="Helical" evidence="7">
    <location>
        <begin position="78"/>
        <end position="99"/>
    </location>
</feature>
<dbReference type="OrthoDB" id="9773582at2"/>
<dbReference type="PANTHER" id="PTHR14969:SF62">
    <property type="entry name" value="DECAPRENYLPHOSPHORYL-5-PHOSPHORIBOSE PHOSPHATASE RV3807C-RELATED"/>
    <property type="match status" value="1"/>
</dbReference>
<dbReference type="Pfam" id="PF01569">
    <property type="entry name" value="PAP2"/>
    <property type="match status" value="1"/>
</dbReference>
<dbReference type="KEGG" id="arac:E0W69_005545"/>
<evidence type="ECO:0000256" key="7">
    <source>
        <dbReference type="SAM" id="Phobius"/>
    </source>
</evidence>
<dbReference type="EMBL" id="CP044016">
    <property type="protein sequence ID" value="QES88150.1"/>
    <property type="molecule type" value="Genomic_DNA"/>
</dbReference>
<protein>
    <submittedName>
        <fullName evidence="9">Phosphatase PAP2 family protein</fullName>
    </submittedName>
</protein>
<evidence type="ECO:0000256" key="4">
    <source>
        <dbReference type="ARBA" id="ARBA00022801"/>
    </source>
</evidence>
<gene>
    <name evidence="9" type="ORF">E0W69_005545</name>
</gene>
<feature type="domain" description="Phosphatidic acid phosphatase type 2/haloperoxidase" evidence="8">
    <location>
        <begin position="78"/>
        <end position="192"/>
    </location>
</feature>
<organism evidence="9 10">
    <name type="scientific">Rhizosphaericola mali</name>
    <dbReference type="NCBI Taxonomy" id="2545455"/>
    <lineage>
        <taxon>Bacteria</taxon>
        <taxon>Pseudomonadati</taxon>
        <taxon>Bacteroidota</taxon>
        <taxon>Chitinophagia</taxon>
        <taxon>Chitinophagales</taxon>
        <taxon>Chitinophagaceae</taxon>
        <taxon>Rhizosphaericola</taxon>
    </lineage>
</organism>
<dbReference type="PANTHER" id="PTHR14969">
    <property type="entry name" value="SPHINGOSINE-1-PHOSPHATE PHOSPHOHYDROLASE"/>
    <property type="match status" value="1"/>
</dbReference>
<keyword evidence="5 7" id="KW-1133">Transmembrane helix</keyword>
<feature type="transmembrane region" description="Helical" evidence="7">
    <location>
        <begin position="125"/>
        <end position="144"/>
    </location>
</feature>
<feature type="transmembrane region" description="Helical" evidence="7">
    <location>
        <begin position="173"/>
        <end position="194"/>
    </location>
</feature>
<dbReference type="Proteomes" id="UP000292424">
    <property type="component" value="Chromosome"/>
</dbReference>